<name>A0A6A3HUV6_9STRA</name>
<keyword evidence="5" id="KW-0408">Iron</keyword>
<dbReference type="PANTHER" id="PTHR30468">
    <property type="entry name" value="ALPHA-KETOGLUTARATE-DEPENDENT SULFONATE DIOXYGENASE"/>
    <property type="match status" value="1"/>
</dbReference>
<dbReference type="EMBL" id="QXFU01003545">
    <property type="protein sequence ID" value="KAE8974526.1"/>
    <property type="molecule type" value="Genomic_DNA"/>
</dbReference>
<evidence type="ECO:0000256" key="1">
    <source>
        <dbReference type="ARBA" id="ARBA00005896"/>
    </source>
</evidence>
<keyword evidence="4" id="KW-0560">Oxidoreductase</keyword>
<feature type="region of interest" description="Disordered" evidence="6">
    <location>
        <begin position="287"/>
        <end position="313"/>
    </location>
</feature>
<evidence type="ECO:0000256" key="6">
    <source>
        <dbReference type="SAM" id="MobiDB-lite"/>
    </source>
</evidence>
<dbReference type="GO" id="GO:0005737">
    <property type="term" value="C:cytoplasm"/>
    <property type="evidence" value="ECO:0007669"/>
    <property type="project" value="TreeGrafter"/>
</dbReference>
<dbReference type="OrthoDB" id="10257314at2759"/>
<feature type="compositionally biased region" description="Low complexity" evidence="6">
    <location>
        <begin position="288"/>
        <end position="299"/>
    </location>
</feature>
<dbReference type="AlphaFoldDB" id="A0A6A3HUV6"/>
<evidence type="ECO:0000313" key="9">
    <source>
        <dbReference type="Proteomes" id="UP000435112"/>
    </source>
</evidence>
<proteinExistence type="inferred from homology"/>
<keyword evidence="2" id="KW-0479">Metal-binding</keyword>
<comment type="similarity">
    <text evidence="1">Belongs to the TfdA dioxygenase family.</text>
</comment>
<evidence type="ECO:0000259" key="7">
    <source>
        <dbReference type="Pfam" id="PF02668"/>
    </source>
</evidence>
<dbReference type="SUPFAM" id="SSF51197">
    <property type="entry name" value="Clavaminate synthase-like"/>
    <property type="match status" value="1"/>
</dbReference>
<dbReference type="PANTHER" id="PTHR30468:SF1">
    <property type="entry name" value="ALPHA-KETOGLUTARATE-DEPENDENT SULFONATE DIOXYGENASE"/>
    <property type="match status" value="1"/>
</dbReference>
<dbReference type="GO" id="GO:0016706">
    <property type="term" value="F:2-oxoglutarate-dependent dioxygenase activity"/>
    <property type="evidence" value="ECO:0007669"/>
    <property type="project" value="TreeGrafter"/>
</dbReference>
<dbReference type="Pfam" id="PF02668">
    <property type="entry name" value="TauD"/>
    <property type="match status" value="1"/>
</dbReference>
<keyword evidence="3" id="KW-0223">Dioxygenase</keyword>
<dbReference type="Gene3D" id="3.60.130.10">
    <property type="entry name" value="Clavaminate synthase-like"/>
    <property type="match status" value="1"/>
</dbReference>
<gene>
    <name evidence="8" type="ORF">PR002_g25891</name>
</gene>
<dbReference type="InterPro" id="IPR051323">
    <property type="entry name" value="AtsK-like"/>
</dbReference>
<evidence type="ECO:0000256" key="5">
    <source>
        <dbReference type="ARBA" id="ARBA00023004"/>
    </source>
</evidence>
<feature type="domain" description="TauD/TfdA-like" evidence="7">
    <location>
        <begin position="88"/>
        <end position="248"/>
    </location>
</feature>
<protein>
    <recommendedName>
        <fullName evidence="7">TauD/TfdA-like domain-containing protein</fullName>
    </recommendedName>
</protein>
<evidence type="ECO:0000256" key="2">
    <source>
        <dbReference type="ARBA" id="ARBA00022723"/>
    </source>
</evidence>
<sequence length="313" mass="34581">MRETRQSTPRVSLPGVPVAAFRALLRYMYVGELGNALNQEVEHAQFEHPELTSVYPSTSYDPIPELPYADRALKADPTFKNLLQHAMVTHLAPPIGTELLGIQLHELSDAQRDELAMLVAERGVVFFCDQELDIDQQLQLGRYYGPLHVHQNLGHPKGYPKVLVVEKSVEGSERTLQWQVFDPDNVWQSDVSNEDQPPSYTSFKVLTNPPVGGDTLWASGYEAYERLTPLFKSFIEGLTAVHSSKGQAERYGGKAIMKDYGGVVAAEDKDDILFRVAPTHCQHGRLQAPSPAALLASGRASGGEGSSRTRRAS</sequence>
<dbReference type="InterPro" id="IPR042098">
    <property type="entry name" value="TauD-like_sf"/>
</dbReference>
<evidence type="ECO:0000313" key="8">
    <source>
        <dbReference type="EMBL" id="KAE8974526.1"/>
    </source>
</evidence>
<comment type="caution">
    <text evidence="8">The sequence shown here is derived from an EMBL/GenBank/DDBJ whole genome shotgun (WGS) entry which is preliminary data.</text>
</comment>
<organism evidence="8 9">
    <name type="scientific">Phytophthora rubi</name>
    <dbReference type="NCBI Taxonomy" id="129364"/>
    <lineage>
        <taxon>Eukaryota</taxon>
        <taxon>Sar</taxon>
        <taxon>Stramenopiles</taxon>
        <taxon>Oomycota</taxon>
        <taxon>Peronosporomycetes</taxon>
        <taxon>Peronosporales</taxon>
        <taxon>Peronosporaceae</taxon>
        <taxon>Phytophthora</taxon>
    </lineage>
</organism>
<dbReference type="GO" id="GO:0046872">
    <property type="term" value="F:metal ion binding"/>
    <property type="evidence" value="ECO:0007669"/>
    <property type="project" value="UniProtKB-KW"/>
</dbReference>
<dbReference type="InterPro" id="IPR003819">
    <property type="entry name" value="TauD/TfdA-like"/>
</dbReference>
<dbReference type="Proteomes" id="UP000435112">
    <property type="component" value="Unassembled WGS sequence"/>
</dbReference>
<accession>A0A6A3HUV6</accession>
<reference evidence="8 9" key="1">
    <citation type="submission" date="2018-09" db="EMBL/GenBank/DDBJ databases">
        <title>Genomic investigation of the strawberry pathogen Phytophthora fragariae indicates pathogenicity is determined by transcriptional variation in three key races.</title>
        <authorList>
            <person name="Adams T.M."/>
            <person name="Armitage A.D."/>
            <person name="Sobczyk M.K."/>
            <person name="Bates H.J."/>
            <person name="Dunwell J.M."/>
            <person name="Nellist C.F."/>
            <person name="Harrison R.J."/>
        </authorList>
    </citation>
    <scope>NUCLEOTIDE SEQUENCE [LARGE SCALE GENOMIC DNA]</scope>
    <source>
        <strain evidence="8 9">SCRP324</strain>
    </source>
</reference>
<evidence type="ECO:0000256" key="3">
    <source>
        <dbReference type="ARBA" id="ARBA00022964"/>
    </source>
</evidence>
<evidence type="ECO:0000256" key="4">
    <source>
        <dbReference type="ARBA" id="ARBA00023002"/>
    </source>
</evidence>